<keyword evidence="2" id="KW-1185">Reference proteome</keyword>
<dbReference type="Proteomes" id="UP000789920">
    <property type="component" value="Unassembled WGS sequence"/>
</dbReference>
<reference evidence="1" key="1">
    <citation type="submission" date="2021-06" db="EMBL/GenBank/DDBJ databases">
        <authorList>
            <person name="Kallberg Y."/>
            <person name="Tangrot J."/>
            <person name="Rosling A."/>
        </authorList>
    </citation>
    <scope>NUCLEOTIDE SEQUENCE</scope>
    <source>
        <strain evidence="1">MA461A</strain>
    </source>
</reference>
<protein>
    <submittedName>
        <fullName evidence="1">30661_t:CDS:1</fullName>
    </submittedName>
</protein>
<dbReference type="EMBL" id="CAJVQC010057696">
    <property type="protein sequence ID" value="CAG8797871.1"/>
    <property type="molecule type" value="Genomic_DNA"/>
</dbReference>
<proteinExistence type="predicted"/>
<organism evidence="1 2">
    <name type="scientific">Racocetra persica</name>
    <dbReference type="NCBI Taxonomy" id="160502"/>
    <lineage>
        <taxon>Eukaryota</taxon>
        <taxon>Fungi</taxon>
        <taxon>Fungi incertae sedis</taxon>
        <taxon>Mucoromycota</taxon>
        <taxon>Glomeromycotina</taxon>
        <taxon>Glomeromycetes</taxon>
        <taxon>Diversisporales</taxon>
        <taxon>Gigasporaceae</taxon>
        <taxon>Racocetra</taxon>
    </lineage>
</organism>
<evidence type="ECO:0000313" key="2">
    <source>
        <dbReference type="Proteomes" id="UP000789920"/>
    </source>
</evidence>
<sequence length="54" mass="5906">VRGRKMLLGPLLEIEVYGFVCIDLSPNICKVLLSHCEYLPSRDSSACGGVLVLK</sequence>
<feature type="non-terminal residue" evidence="1">
    <location>
        <position position="1"/>
    </location>
</feature>
<comment type="caution">
    <text evidence="1">The sequence shown here is derived from an EMBL/GenBank/DDBJ whole genome shotgun (WGS) entry which is preliminary data.</text>
</comment>
<name>A0ACA9RK36_9GLOM</name>
<feature type="non-terminal residue" evidence="1">
    <location>
        <position position="54"/>
    </location>
</feature>
<gene>
    <name evidence="1" type="ORF">RPERSI_LOCUS20421</name>
</gene>
<accession>A0ACA9RK36</accession>
<evidence type="ECO:0000313" key="1">
    <source>
        <dbReference type="EMBL" id="CAG8797871.1"/>
    </source>
</evidence>